<protein>
    <submittedName>
        <fullName evidence="1">Uncharacterized protein</fullName>
    </submittedName>
</protein>
<gene>
    <name evidence="1" type="ORF">NA56DRAFT_700079</name>
</gene>
<dbReference type="Proteomes" id="UP000235672">
    <property type="component" value="Unassembled WGS sequence"/>
</dbReference>
<keyword evidence="2" id="KW-1185">Reference proteome</keyword>
<proteinExistence type="predicted"/>
<dbReference type="OrthoDB" id="10369914at2759"/>
<sequence>MPSFASLRPQFNAFYVRPGVQLLVRGLLKSLASAAVLVLEIPLCLQCIFLPEGIQWSIFVAHFLTEGTIWFHGMFGLYRCMRMIFTPSRYPLTRSPFILNSPLAVMIAYLRYLEVWLAVACSACWLLLWSQPWLYSECPDPRTLLDLSGRCLILALCSYVADKLCKMEEKNVVSFGARKCT</sequence>
<evidence type="ECO:0000313" key="1">
    <source>
        <dbReference type="EMBL" id="PMD24448.1"/>
    </source>
</evidence>
<evidence type="ECO:0000313" key="2">
    <source>
        <dbReference type="Proteomes" id="UP000235672"/>
    </source>
</evidence>
<name>A0A2J6QDY1_9HELO</name>
<organism evidence="1 2">
    <name type="scientific">Hyaloscypha hepaticicola</name>
    <dbReference type="NCBI Taxonomy" id="2082293"/>
    <lineage>
        <taxon>Eukaryota</taxon>
        <taxon>Fungi</taxon>
        <taxon>Dikarya</taxon>
        <taxon>Ascomycota</taxon>
        <taxon>Pezizomycotina</taxon>
        <taxon>Leotiomycetes</taxon>
        <taxon>Helotiales</taxon>
        <taxon>Hyaloscyphaceae</taxon>
        <taxon>Hyaloscypha</taxon>
    </lineage>
</organism>
<reference evidence="1 2" key="1">
    <citation type="submission" date="2016-05" db="EMBL/GenBank/DDBJ databases">
        <title>A degradative enzymes factory behind the ericoid mycorrhizal symbiosis.</title>
        <authorList>
            <consortium name="DOE Joint Genome Institute"/>
            <person name="Martino E."/>
            <person name="Morin E."/>
            <person name="Grelet G."/>
            <person name="Kuo A."/>
            <person name="Kohler A."/>
            <person name="Daghino S."/>
            <person name="Barry K."/>
            <person name="Choi C."/>
            <person name="Cichocki N."/>
            <person name="Clum A."/>
            <person name="Copeland A."/>
            <person name="Hainaut M."/>
            <person name="Haridas S."/>
            <person name="Labutti K."/>
            <person name="Lindquist E."/>
            <person name="Lipzen A."/>
            <person name="Khouja H.-R."/>
            <person name="Murat C."/>
            <person name="Ohm R."/>
            <person name="Olson A."/>
            <person name="Spatafora J."/>
            <person name="Veneault-Fourrey C."/>
            <person name="Henrissat B."/>
            <person name="Grigoriev I."/>
            <person name="Martin F."/>
            <person name="Perotto S."/>
        </authorList>
    </citation>
    <scope>NUCLEOTIDE SEQUENCE [LARGE SCALE GENOMIC DNA]</scope>
    <source>
        <strain evidence="1 2">UAMH 7357</strain>
    </source>
</reference>
<dbReference type="AlphaFoldDB" id="A0A2J6QDY1"/>
<dbReference type="EMBL" id="KZ613472">
    <property type="protein sequence ID" value="PMD24448.1"/>
    <property type="molecule type" value="Genomic_DNA"/>
</dbReference>
<accession>A0A2J6QDY1</accession>